<dbReference type="EMBL" id="BMRJ01000001">
    <property type="protein sequence ID" value="GGR21796.1"/>
    <property type="molecule type" value="Genomic_DNA"/>
</dbReference>
<sequence length="225" mass="23370">MNVMEPFRDRAHAGRLLGEALQHRRASWPEPLVVVGIPRGGVPVAAEVAARLRAPLEAIVVRKLGVPGQPELAMGAVGQAGAGAGARAAVVWNDDVVEAVAVDEAELAAIVARESAEVERRAARWRTDASAAAVRDAAVVLVDDGIATGATVAAAGRVLRALEPARLVLAAPVASPQALAELDGFDESVVLSAPADFHAVGAWYLDFAQTPDELVDQLLRRTPPG</sequence>
<dbReference type="SUPFAM" id="SSF53271">
    <property type="entry name" value="PRTase-like"/>
    <property type="match status" value="1"/>
</dbReference>
<dbReference type="Gene3D" id="3.40.50.2020">
    <property type="match status" value="1"/>
</dbReference>
<keyword evidence="2" id="KW-0328">Glycosyltransferase</keyword>
<dbReference type="AlphaFoldDB" id="A0A918FCE2"/>
<feature type="domain" description="Phosphoribosyltransferase" evidence="1">
    <location>
        <begin position="20"/>
        <end position="184"/>
    </location>
</feature>
<evidence type="ECO:0000313" key="2">
    <source>
        <dbReference type="EMBL" id="GGR21796.1"/>
    </source>
</evidence>
<dbReference type="GO" id="GO:0016757">
    <property type="term" value="F:glycosyltransferase activity"/>
    <property type="evidence" value="ECO:0007669"/>
    <property type="project" value="UniProtKB-KW"/>
</dbReference>
<accession>A0A918FCE2</accession>
<evidence type="ECO:0000259" key="1">
    <source>
        <dbReference type="Pfam" id="PF00156"/>
    </source>
</evidence>
<keyword evidence="3" id="KW-1185">Reference proteome</keyword>
<dbReference type="InterPro" id="IPR029057">
    <property type="entry name" value="PRTase-like"/>
</dbReference>
<organism evidence="2 3">
    <name type="scientific">Agromyces mediolanus</name>
    <name type="common">Corynebacterium mediolanum</name>
    <dbReference type="NCBI Taxonomy" id="41986"/>
    <lineage>
        <taxon>Bacteria</taxon>
        <taxon>Bacillati</taxon>
        <taxon>Actinomycetota</taxon>
        <taxon>Actinomycetes</taxon>
        <taxon>Micrococcales</taxon>
        <taxon>Microbacteriaceae</taxon>
        <taxon>Agromyces</taxon>
    </lineage>
</organism>
<name>A0A918FCE2_AGRME</name>
<dbReference type="CDD" id="cd06223">
    <property type="entry name" value="PRTases_typeI"/>
    <property type="match status" value="1"/>
</dbReference>
<reference evidence="2" key="2">
    <citation type="submission" date="2020-09" db="EMBL/GenBank/DDBJ databases">
        <authorList>
            <person name="Sun Q."/>
            <person name="Ohkuma M."/>
        </authorList>
    </citation>
    <scope>NUCLEOTIDE SEQUENCE</scope>
    <source>
        <strain evidence="2">JCM 3346</strain>
    </source>
</reference>
<proteinExistence type="predicted"/>
<dbReference type="Pfam" id="PF00156">
    <property type="entry name" value="Pribosyltran"/>
    <property type="match status" value="1"/>
</dbReference>
<comment type="caution">
    <text evidence="2">The sequence shown here is derived from an EMBL/GenBank/DDBJ whole genome shotgun (WGS) entry which is preliminary data.</text>
</comment>
<dbReference type="Gene3D" id="3.30.1310.20">
    <property type="entry name" value="PRTase-like"/>
    <property type="match status" value="1"/>
</dbReference>
<dbReference type="InterPro" id="IPR000836">
    <property type="entry name" value="PRTase_dom"/>
</dbReference>
<evidence type="ECO:0000313" key="3">
    <source>
        <dbReference type="Proteomes" id="UP000610303"/>
    </source>
</evidence>
<gene>
    <name evidence="2" type="ORF">GCM10010196_14170</name>
</gene>
<protein>
    <submittedName>
        <fullName evidence="2">Phosphoribosyltransferase</fullName>
    </submittedName>
</protein>
<dbReference type="Proteomes" id="UP000610303">
    <property type="component" value="Unassembled WGS sequence"/>
</dbReference>
<reference evidence="2" key="1">
    <citation type="journal article" date="2014" name="Int. J. Syst. Evol. Microbiol.">
        <title>Complete genome sequence of Corynebacterium casei LMG S-19264T (=DSM 44701T), isolated from a smear-ripened cheese.</title>
        <authorList>
            <consortium name="US DOE Joint Genome Institute (JGI-PGF)"/>
            <person name="Walter F."/>
            <person name="Albersmeier A."/>
            <person name="Kalinowski J."/>
            <person name="Ruckert C."/>
        </authorList>
    </citation>
    <scope>NUCLEOTIDE SEQUENCE</scope>
    <source>
        <strain evidence="2">JCM 3346</strain>
    </source>
</reference>
<keyword evidence="2" id="KW-0808">Transferase</keyword>